<dbReference type="Pfam" id="PF08487">
    <property type="entry name" value="VIT"/>
    <property type="match status" value="1"/>
</dbReference>
<dbReference type="SMART" id="SM00327">
    <property type="entry name" value="VWA"/>
    <property type="match status" value="1"/>
</dbReference>
<dbReference type="PANTHER" id="PTHR22796:SF1">
    <property type="entry name" value="VWFA DOMAIN-CONTAINING PROTEIN"/>
    <property type="match status" value="1"/>
</dbReference>
<dbReference type="PROSITE" id="PS50234">
    <property type="entry name" value="VWFA"/>
    <property type="match status" value="1"/>
</dbReference>
<dbReference type="SUPFAM" id="SSF52540">
    <property type="entry name" value="P-loop containing nucleoside triphosphate hydrolases"/>
    <property type="match status" value="1"/>
</dbReference>
<dbReference type="InterPro" id="IPR015894">
    <property type="entry name" value="Guanylate-bd_N"/>
</dbReference>
<proteinExistence type="predicted"/>
<dbReference type="PROSITE" id="PS51468">
    <property type="entry name" value="VIT"/>
    <property type="match status" value="1"/>
</dbReference>
<feature type="compositionally biased region" description="Acidic residues" evidence="1">
    <location>
        <begin position="102"/>
        <end position="113"/>
    </location>
</feature>
<feature type="domain" description="VWFA" evidence="2">
    <location>
        <begin position="1951"/>
        <end position="2189"/>
    </location>
</feature>
<dbReference type="InParanoid" id="A0A0C3PR32"/>
<dbReference type="OrthoDB" id="2343366at2759"/>
<feature type="compositionally biased region" description="Polar residues" evidence="1">
    <location>
        <begin position="1"/>
        <end position="22"/>
    </location>
</feature>
<feature type="region of interest" description="Disordered" evidence="1">
    <location>
        <begin position="1"/>
        <end position="143"/>
    </location>
</feature>
<dbReference type="Gene3D" id="3.40.50.300">
    <property type="entry name" value="P-loop containing nucleotide triphosphate hydrolases"/>
    <property type="match status" value="1"/>
</dbReference>
<evidence type="ECO:0000313" key="5">
    <source>
        <dbReference type="Proteomes" id="UP000054217"/>
    </source>
</evidence>
<dbReference type="PANTHER" id="PTHR22796">
    <property type="entry name" value="URG4-RELATED"/>
    <property type="match status" value="1"/>
</dbReference>
<dbReference type="Gene3D" id="3.40.50.410">
    <property type="entry name" value="von Willebrand factor, type A domain"/>
    <property type="match status" value="1"/>
</dbReference>
<evidence type="ECO:0000313" key="4">
    <source>
        <dbReference type="EMBL" id="KIO11024.1"/>
    </source>
</evidence>
<dbReference type="EMBL" id="KN831950">
    <property type="protein sequence ID" value="KIO11024.1"/>
    <property type="molecule type" value="Genomic_DNA"/>
</dbReference>
<evidence type="ECO:0000259" key="3">
    <source>
        <dbReference type="PROSITE" id="PS51468"/>
    </source>
</evidence>
<dbReference type="STRING" id="870435.A0A0C3PR32"/>
<feature type="compositionally biased region" description="Polar residues" evidence="1">
    <location>
        <begin position="77"/>
        <end position="99"/>
    </location>
</feature>
<sequence length="2391" mass="267291">MDDSSFRPTNLFSNTDDGQSPDQALLDEENGRADGILTLIEGPSVADLPPVDIELDGDWSDSSTETDASPLEHHIQIPSSSQLQTQTPTAASNSQSNPSVPDDVDDAASEESLYESVHSDTPNLAKDHEMSTDEPSVDPFDNKDLAQSIPGLYRILDLVTEQGSGGLGMVFPAMTGLTLTLSQVDKIIISQNSLKTFINTISPGAYLSMTKVNFKMLDQSTIKPVGIYGSKEEIVRFLLRLHAVDDTIATHLLSESSTTEAHPTLRSGLYILRSSAAEPNRSDQMYVIYWPEQNTWNDSALSQVRRNRVAFMRYLTRMCDQIVALVSSEHARRMVWSEIGDNGDDDDDCVDEDDENDRIIRCVVQRTTEQEESVQVREGFKTEPPECGEQCSVKPFLLLGEAAQGFVTVQHHPPKRVIETLKGRSFNAIQLEDYLISDSLDISETLDDKGLRILVDVGLRKRCPQECVNWEHQSTAIQERYKKIFNDRFRKAKDELVKVTESLNSAAYNAVIDDVVALYPFIDKQAFQYTGFGTEDPPVVSFSQITDTYPDASRDFQRNIQDCHVISDREFRATKDRLCLLVELASRTKGLDSGVRDPILRATFIGGFREAEKVAKSLSIGSASKLKMILDYCDKLMNSGLAPQTNTHSIDSVLKEAHEAALKVTDSEFFRIVAKKKKVQEREQLAELVEKARQKAKSYFEYTIPRVVMKIVSSIKAIQEVGCHAKIKAECSSQEDQERYKHRLQLIQHVNNSSAQVQCRHTLRIDSVEEEKKAWAIPKTYKLWGLRESQEDPVTCYTVHPMNVTEEDKHNLQLDPSSIPSPRFRFQHPFELPLGHTILRAQLLERERLLLIVADRVGNIFVYLETLTAMHGAIQRGHCKALKREKIGQDFHIAFDESKRMLAVVSSDKLLLHVFVYDDVRGFQAQGSAINLGPWYGEGVRIRHACFICGSEEILLVDSQAQARVFSLVTMQFRPAVLSLPQVPTGVHCTPDGSCVLVLQPHESELAVTAYHWSSFGSTEGISLNIPDLPVGEPLVVTSLIKRTAVHLLKLDLSTCCCQSYALDITRRHTEFMFRERVNRNSTSARAHETAHNCLIDCHSEVWTRFPVCAAVPRETISSASLRGQKSLVFVTDRSFDMFAPHFSQMIHSFERTARKPTGNALKSVKVSAASFDVFAQELCDGATWNVSQYRAGEWIVDFLCLIPIHIAVTKDNRFIPLKDGVYSPSLERELLGAGINRIVDNISFGWYESLFQSYMATKPVRVVSSMGEQSVGKSYALNHLVDTSFAGSAMRTTEGVWMSVTPTEKELIVALDFEGVHSIERSTQEDTLLVLFNTAISNLVLFRNNFALSRDITGLFQSFQSSATVLDPAENPSLFQSTLVIIIKDVVEADKVEIGREFSLKFEKIVQDEQEANFITRLHAGRLNIIPWPVIESKEFYKLFTKLKRCLDQQPVTHPAAGEFLHKMKTLMAKLKANDWGAMSQTMASHRAQLLLSLLPNALIYGLQEVAPEPEPLKIIDADTPVQFPDTQSRLFLAVGGFSQSETREQVLRVLRNSWDRNEMRQHLSDPEWADGLSQYLEQIVNLRIDHVTDHPDEHLCAALVHGCGEPCDLSGIKLIDGSTYACPGICRIPSDIAHARHRCEARLCSITCQLCKRLCSHHDHMHGLEEGAIHLCGEEHLCSVDCSVPGICEIETAPYSIEATFTGRHETFQYTKYSQVAKRLKCAKSIPPGQIKHVGAHNHSLDKKVVHFCQNKCDNCGYFCILPLGHPQQEHETRHGSMSSTRWIVDESDDAAALEVEGRKFSTNDEGAPMMCNLVCQAMGRHVHIDYCRADDPAACTGRDEIQHIAKRLLPDPDRPKDYITHSLFWKKSGFKDPYSKEEQANFAKCDAMCSGPEHAGDAGTLPQPSYCTLAMFHQPSDPHGAAPAIGHVSNDGHHFTCRNPVVMQHAYHVIFIADRSGSMASQDKKPLPNTPASGKISARSNNRFGAVLSSLYGFWSARAAAIGSSASAARRDAYSVILFNSHVMPIIENDFTSDANQLLDVVLPHAANGGTNFTAAITSAASVMERHWSTERSPVIIFLSDGECQIADQTMQDLCRTSVRLGKAVSFHAVSFGRDSQSAGSSRVNRRQITSSTSLLRMVQIAQDTQNNAPRDPLVPASVTVMSSYTDALDTAYARAKYVFPLHERLAVCAFELEHVDGCVIVDVVKESEAVARTLEAVVAAGKTLALVERVTDDILAVSVVPFLQRNTQLLVSWYVSHHLWVFELLSEPLLAFLKFIMHLLTGSVRDPLRLQLQAFHSTHQGVTVQDVQWAQVCVLGIINFEKRDFMLTEYADGHDNPGCFVGMDTERSACSSPSFYRPRRPVIHHKNTYLLPAHREYKWRRNRNWNA</sequence>
<dbReference type="Pfam" id="PF13519">
    <property type="entry name" value="VWA_2"/>
    <property type="match status" value="1"/>
</dbReference>
<dbReference type="InterPro" id="IPR002035">
    <property type="entry name" value="VWF_A"/>
</dbReference>
<protein>
    <recommendedName>
        <fullName evidence="6">VWFA domain-containing protein</fullName>
    </recommendedName>
</protein>
<name>A0A0C3PR32_PISTI</name>
<accession>A0A0C3PR32</accession>
<dbReference type="HOGENOM" id="CLU_000401_0_0_1"/>
<reference evidence="5" key="2">
    <citation type="submission" date="2015-01" db="EMBL/GenBank/DDBJ databases">
        <title>Evolutionary Origins and Diversification of the Mycorrhizal Mutualists.</title>
        <authorList>
            <consortium name="DOE Joint Genome Institute"/>
            <consortium name="Mycorrhizal Genomics Consortium"/>
            <person name="Kohler A."/>
            <person name="Kuo A."/>
            <person name="Nagy L.G."/>
            <person name="Floudas D."/>
            <person name="Copeland A."/>
            <person name="Barry K.W."/>
            <person name="Cichocki N."/>
            <person name="Veneault-Fourrey C."/>
            <person name="LaButti K."/>
            <person name="Lindquist E.A."/>
            <person name="Lipzen A."/>
            <person name="Lundell T."/>
            <person name="Morin E."/>
            <person name="Murat C."/>
            <person name="Riley R."/>
            <person name="Ohm R."/>
            <person name="Sun H."/>
            <person name="Tunlid A."/>
            <person name="Henrissat B."/>
            <person name="Grigoriev I.V."/>
            <person name="Hibbett D.S."/>
            <person name="Martin F."/>
        </authorList>
    </citation>
    <scope>NUCLEOTIDE SEQUENCE [LARGE SCALE GENOMIC DNA]</scope>
    <source>
        <strain evidence="5">Marx 270</strain>
    </source>
</reference>
<dbReference type="GO" id="GO:0005525">
    <property type="term" value="F:GTP binding"/>
    <property type="evidence" value="ECO:0007669"/>
    <property type="project" value="InterPro"/>
</dbReference>
<dbReference type="Pfam" id="PF02263">
    <property type="entry name" value="GBP"/>
    <property type="match status" value="1"/>
</dbReference>
<dbReference type="InterPro" id="IPR013694">
    <property type="entry name" value="VIT"/>
</dbReference>
<dbReference type="SUPFAM" id="SSF53300">
    <property type="entry name" value="vWA-like"/>
    <property type="match status" value="1"/>
</dbReference>
<gene>
    <name evidence="4" type="ORF">M404DRAFT_20555</name>
</gene>
<dbReference type="Proteomes" id="UP000054217">
    <property type="component" value="Unassembled WGS sequence"/>
</dbReference>
<keyword evidence="5" id="KW-1185">Reference proteome</keyword>
<dbReference type="InterPro" id="IPR027417">
    <property type="entry name" value="P-loop_NTPase"/>
</dbReference>
<evidence type="ECO:0000259" key="2">
    <source>
        <dbReference type="PROSITE" id="PS50234"/>
    </source>
</evidence>
<reference evidence="4 5" key="1">
    <citation type="submission" date="2014-04" db="EMBL/GenBank/DDBJ databases">
        <authorList>
            <consortium name="DOE Joint Genome Institute"/>
            <person name="Kuo A."/>
            <person name="Kohler A."/>
            <person name="Costa M.D."/>
            <person name="Nagy L.G."/>
            <person name="Floudas D."/>
            <person name="Copeland A."/>
            <person name="Barry K.W."/>
            <person name="Cichocki N."/>
            <person name="Veneault-Fourrey C."/>
            <person name="LaButti K."/>
            <person name="Lindquist E.A."/>
            <person name="Lipzen A."/>
            <person name="Lundell T."/>
            <person name="Morin E."/>
            <person name="Murat C."/>
            <person name="Sun H."/>
            <person name="Tunlid A."/>
            <person name="Henrissat B."/>
            <person name="Grigoriev I.V."/>
            <person name="Hibbett D.S."/>
            <person name="Martin F."/>
            <person name="Nordberg H.P."/>
            <person name="Cantor M.N."/>
            <person name="Hua S.X."/>
        </authorList>
    </citation>
    <scope>NUCLEOTIDE SEQUENCE [LARGE SCALE GENOMIC DNA]</scope>
    <source>
        <strain evidence="4 5">Marx 270</strain>
    </source>
</reference>
<dbReference type="InterPro" id="IPR036465">
    <property type="entry name" value="vWFA_dom_sf"/>
</dbReference>
<feature type="domain" description="VIT" evidence="3">
    <location>
        <begin position="2130"/>
        <end position="2260"/>
    </location>
</feature>
<dbReference type="CDD" id="cd00198">
    <property type="entry name" value="vWFA"/>
    <property type="match status" value="1"/>
</dbReference>
<dbReference type="GO" id="GO:0003924">
    <property type="term" value="F:GTPase activity"/>
    <property type="evidence" value="ECO:0007669"/>
    <property type="project" value="InterPro"/>
</dbReference>
<organism evidence="4 5">
    <name type="scientific">Pisolithus tinctorius Marx 270</name>
    <dbReference type="NCBI Taxonomy" id="870435"/>
    <lineage>
        <taxon>Eukaryota</taxon>
        <taxon>Fungi</taxon>
        <taxon>Dikarya</taxon>
        <taxon>Basidiomycota</taxon>
        <taxon>Agaricomycotina</taxon>
        <taxon>Agaricomycetes</taxon>
        <taxon>Agaricomycetidae</taxon>
        <taxon>Boletales</taxon>
        <taxon>Sclerodermatineae</taxon>
        <taxon>Pisolithaceae</taxon>
        <taxon>Pisolithus</taxon>
    </lineage>
</organism>
<evidence type="ECO:0008006" key="6">
    <source>
        <dbReference type="Google" id="ProtNLM"/>
    </source>
</evidence>
<evidence type="ECO:0000256" key="1">
    <source>
        <dbReference type="SAM" id="MobiDB-lite"/>
    </source>
</evidence>